<dbReference type="Proteomes" id="UP000314980">
    <property type="component" value="Unassembled WGS sequence"/>
</dbReference>
<dbReference type="InterPro" id="IPR016193">
    <property type="entry name" value="Cytidine_deaminase-like"/>
</dbReference>
<name>A0A4W6F1T4_LATCA</name>
<keyword evidence="2" id="KW-1185">Reference proteome</keyword>
<evidence type="ECO:0000313" key="2">
    <source>
        <dbReference type="Proteomes" id="UP000314980"/>
    </source>
</evidence>
<reference evidence="1" key="3">
    <citation type="submission" date="2025-09" db="UniProtKB">
        <authorList>
            <consortium name="Ensembl"/>
        </authorList>
    </citation>
    <scope>IDENTIFICATION</scope>
</reference>
<dbReference type="Ensembl" id="ENSLCAT00010045471.1">
    <property type="protein sequence ID" value="ENSLCAP00010044368.1"/>
    <property type="gene ID" value="ENSLCAG00010020634.1"/>
</dbReference>
<evidence type="ECO:0000313" key="1">
    <source>
        <dbReference type="Ensembl" id="ENSLCAP00010044368.1"/>
    </source>
</evidence>
<evidence type="ECO:0008006" key="3">
    <source>
        <dbReference type="Google" id="ProtNLM"/>
    </source>
</evidence>
<proteinExistence type="predicted"/>
<protein>
    <recommendedName>
        <fullName evidence="3">CMP/dCMP-type deaminase domain-containing protein</fullName>
    </recommendedName>
</protein>
<dbReference type="Gene3D" id="3.40.140.10">
    <property type="entry name" value="Cytidine Deaminase, domain 2"/>
    <property type="match status" value="1"/>
</dbReference>
<accession>A0A4W6F1T4</accession>
<organism evidence="1 2">
    <name type="scientific">Lates calcarifer</name>
    <name type="common">Barramundi</name>
    <name type="synonym">Holocentrus calcarifer</name>
    <dbReference type="NCBI Taxonomy" id="8187"/>
    <lineage>
        <taxon>Eukaryota</taxon>
        <taxon>Metazoa</taxon>
        <taxon>Chordata</taxon>
        <taxon>Craniata</taxon>
        <taxon>Vertebrata</taxon>
        <taxon>Euteleostomi</taxon>
        <taxon>Actinopterygii</taxon>
        <taxon>Neopterygii</taxon>
        <taxon>Teleostei</taxon>
        <taxon>Neoteleostei</taxon>
        <taxon>Acanthomorphata</taxon>
        <taxon>Carangaria</taxon>
        <taxon>Carangaria incertae sedis</taxon>
        <taxon>Centropomidae</taxon>
        <taxon>Lates</taxon>
    </lineage>
</organism>
<dbReference type="GeneTree" id="ENSGT00390000000911"/>
<dbReference type="GO" id="GO:0003824">
    <property type="term" value="F:catalytic activity"/>
    <property type="evidence" value="ECO:0007669"/>
    <property type="project" value="InterPro"/>
</dbReference>
<sequence>MAQKTIRHPKVTFLPHSDTQFELQHISQKAKEFSYCPYSQLRVGSALLTEDEKIFTVWGHTRLHDQDGWILHQDDCGGAAASVLECRVPEEE</sequence>
<reference evidence="2" key="1">
    <citation type="submission" date="2015-09" db="EMBL/GenBank/DDBJ databases">
        <authorList>
            <person name="Sai Rama Sridatta P."/>
        </authorList>
    </citation>
    <scope>NUCLEOTIDE SEQUENCE [LARGE SCALE GENOMIC DNA]</scope>
</reference>
<dbReference type="AlphaFoldDB" id="A0A4W6F1T4"/>
<dbReference type="CDD" id="cd01283">
    <property type="entry name" value="cytidine_deaminase"/>
    <property type="match status" value="1"/>
</dbReference>
<reference evidence="1" key="2">
    <citation type="submission" date="2025-08" db="UniProtKB">
        <authorList>
            <consortium name="Ensembl"/>
        </authorList>
    </citation>
    <scope>IDENTIFICATION</scope>
</reference>
<dbReference type="SUPFAM" id="SSF53927">
    <property type="entry name" value="Cytidine deaminase-like"/>
    <property type="match status" value="1"/>
</dbReference>